<protein>
    <recommendedName>
        <fullName evidence="2">Bacterial Ig-like domain-containing protein</fullName>
    </recommendedName>
</protein>
<dbReference type="InterPro" id="IPR046878">
    <property type="entry name" value="Big_14"/>
</dbReference>
<keyword evidence="1" id="KW-0732">Signal</keyword>
<feature type="chain" id="PRO_5012692152" description="Bacterial Ig-like domain-containing protein" evidence="1">
    <location>
        <begin position="24"/>
        <end position="140"/>
    </location>
</feature>
<evidence type="ECO:0000313" key="4">
    <source>
        <dbReference type="Proteomes" id="UP000215059"/>
    </source>
</evidence>
<dbReference type="Pfam" id="PF20251">
    <property type="entry name" value="Big_14"/>
    <property type="match status" value="1"/>
</dbReference>
<proteinExistence type="predicted"/>
<organism evidence="3 4">
    <name type="scientific">Fictibacillus aquaticus</name>
    <dbReference type="NCBI Taxonomy" id="2021314"/>
    <lineage>
        <taxon>Bacteria</taxon>
        <taxon>Bacillati</taxon>
        <taxon>Bacillota</taxon>
        <taxon>Bacilli</taxon>
        <taxon>Bacillales</taxon>
        <taxon>Fictibacillaceae</taxon>
        <taxon>Fictibacillus</taxon>
    </lineage>
</organism>
<reference evidence="3 4" key="1">
    <citation type="submission" date="2017-07" db="EMBL/GenBank/DDBJ databases">
        <title>Fictibacillus sp. nov. GDSW-R2A3 Genome sequencing and assembly.</title>
        <authorList>
            <person name="Mayilraj S."/>
        </authorList>
    </citation>
    <scope>NUCLEOTIDE SEQUENCE [LARGE SCALE GENOMIC DNA]</scope>
    <source>
        <strain evidence="3 4">GDSW-R2A3</strain>
    </source>
</reference>
<accession>A0A235F7Q1</accession>
<sequence>MKRAGILLAAVMFMLAGCGTSTGKEENSADGGKAYFPVVKDQGVEMKLEDGGSGKSQLVITNNTKEQLTTGMHYKLEKKTEGGWELVNSDMAFTEQAVIVEPGKSFEQEIELNKEDGEHRISKQVFSGNGNKKELVLNLK</sequence>
<feature type="signal peptide" evidence="1">
    <location>
        <begin position="1"/>
        <end position="23"/>
    </location>
</feature>
<dbReference type="OrthoDB" id="2965516at2"/>
<feature type="domain" description="Bacterial Ig-like" evidence="2">
    <location>
        <begin position="42"/>
        <end position="125"/>
    </location>
</feature>
<comment type="caution">
    <text evidence="3">The sequence shown here is derived from an EMBL/GenBank/DDBJ whole genome shotgun (WGS) entry which is preliminary data.</text>
</comment>
<dbReference type="Proteomes" id="UP000215059">
    <property type="component" value="Unassembled WGS sequence"/>
</dbReference>
<evidence type="ECO:0000259" key="2">
    <source>
        <dbReference type="Pfam" id="PF20251"/>
    </source>
</evidence>
<dbReference type="AlphaFoldDB" id="A0A235F7Q1"/>
<dbReference type="PROSITE" id="PS51257">
    <property type="entry name" value="PROKAR_LIPOPROTEIN"/>
    <property type="match status" value="1"/>
</dbReference>
<name>A0A235F7Q1_9BACL</name>
<evidence type="ECO:0000256" key="1">
    <source>
        <dbReference type="SAM" id="SignalP"/>
    </source>
</evidence>
<dbReference type="RefSeq" id="WP_094252730.1">
    <property type="nucleotide sequence ID" value="NZ_JBHLXL010000001.1"/>
</dbReference>
<dbReference type="EMBL" id="NOII01000003">
    <property type="protein sequence ID" value="OYD57381.1"/>
    <property type="molecule type" value="Genomic_DNA"/>
</dbReference>
<gene>
    <name evidence="3" type="ORF">CGZ90_11920</name>
</gene>
<keyword evidence="4" id="KW-1185">Reference proteome</keyword>
<evidence type="ECO:0000313" key="3">
    <source>
        <dbReference type="EMBL" id="OYD57381.1"/>
    </source>
</evidence>